<dbReference type="Gene3D" id="3.40.50.720">
    <property type="entry name" value="NAD(P)-binding Rossmann-like Domain"/>
    <property type="match status" value="1"/>
</dbReference>
<dbReference type="PRINTS" id="PR00080">
    <property type="entry name" value="SDRFAMILY"/>
</dbReference>
<dbReference type="GO" id="GO:0004316">
    <property type="term" value="F:3-oxoacyl-[acyl-carrier-protein] reductase (NADPH) activity"/>
    <property type="evidence" value="ECO:0007669"/>
    <property type="project" value="UniProtKB-EC"/>
</dbReference>
<dbReference type="EC" id="1.-.-.-" evidence="4"/>
<dbReference type="AlphaFoldDB" id="A0A378T7P3"/>
<evidence type="ECO:0000313" key="4">
    <source>
        <dbReference type="EMBL" id="STZ56650.1"/>
    </source>
</evidence>
<protein>
    <submittedName>
        <fullName evidence="4">Short-chain dehydrogenase/reductase</fullName>
        <ecNumber evidence="4">1.-.-.-</ecNumber>
        <ecNumber evidence="4">1.1.1.100</ecNumber>
    </submittedName>
</protein>
<dbReference type="RefSeq" id="WP_115277163.1">
    <property type="nucleotide sequence ID" value="NZ_AP022600.1"/>
</dbReference>
<dbReference type="NCBIfam" id="NF006119">
    <property type="entry name" value="PRK08264.1-5"/>
    <property type="match status" value="1"/>
</dbReference>
<dbReference type="SUPFAM" id="SSF51735">
    <property type="entry name" value="NAD(P)-binding Rossmann-fold domains"/>
    <property type="match status" value="1"/>
</dbReference>
<comment type="similarity">
    <text evidence="1 3">Belongs to the short-chain dehydrogenases/reductases (SDR) family.</text>
</comment>
<organism evidence="4 5">
    <name type="scientific">Mycolicibacterium tokaiense</name>
    <dbReference type="NCBI Taxonomy" id="39695"/>
    <lineage>
        <taxon>Bacteria</taxon>
        <taxon>Bacillati</taxon>
        <taxon>Actinomycetota</taxon>
        <taxon>Actinomycetes</taxon>
        <taxon>Mycobacteriales</taxon>
        <taxon>Mycobacteriaceae</taxon>
        <taxon>Mycolicibacterium</taxon>
    </lineage>
</organism>
<dbReference type="InterPro" id="IPR036291">
    <property type="entry name" value="NAD(P)-bd_dom_sf"/>
</dbReference>
<name>A0A378T7P3_9MYCO</name>
<gene>
    <name evidence="4" type="primary">fabG_2</name>
    <name evidence="4" type="ORF">NCTC10821_00143</name>
</gene>
<proteinExistence type="inferred from homology"/>
<sequence>MTTLAGQTVLVTGANRGMGSEYIDQLLDRKVAKVYAAARKPESIDTTDPRVVALQLDVTDPRSVAAASQKASDVSVLINNAGISRATSVLDADTTNLRTELETNLFGPLALASAFADRIAARSGAIVNVASVLAWVPLGASYGVSKAAIANATDAMRMELAPRGVQVVGVYFGLVDTDMASFTDLPKSSPADIVAQALDGIEAGQDEVLGDETTRAARLQLAKPVSERPMGAALTNS</sequence>
<dbReference type="Pfam" id="PF00106">
    <property type="entry name" value="adh_short"/>
    <property type="match status" value="1"/>
</dbReference>
<reference evidence="4 5" key="1">
    <citation type="submission" date="2018-06" db="EMBL/GenBank/DDBJ databases">
        <authorList>
            <consortium name="Pathogen Informatics"/>
            <person name="Doyle S."/>
        </authorList>
    </citation>
    <scope>NUCLEOTIDE SEQUENCE [LARGE SCALE GENOMIC DNA]</scope>
    <source>
        <strain evidence="4 5">NCTC10821</strain>
    </source>
</reference>
<dbReference type="Proteomes" id="UP000254978">
    <property type="component" value="Unassembled WGS sequence"/>
</dbReference>
<accession>A0A378T7P3</accession>
<dbReference type="PANTHER" id="PTHR44169:SF6">
    <property type="entry name" value="NADPH-DEPENDENT 1-ACYLDIHYDROXYACETONE PHOSPHATE REDUCTASE"/>
    <property type="match status" value="1"/>
</dbReference>
<dbReference type="EC" id="1.1.1.100" evidence="4"/>
<dbReference type="PRINTS" id="PR00081">
    <property type="entry name" value="GDHRDH"/>
</dbReference>
<evidence type="ECO:0000256" key="2">
    <source>
        <dbReference type="ARBA" id="ARBA00023002"/>
    </source>
</evidence>
<keyword evidence="2 4" id="KW-0560">Oxidoreductase</keyword>
<keyword evidence="5" id="KW-1185">Reference proteome</keyword>
<dbReference type="PANTHER" id="PTHR44169">
    <property type="entry name" value="NADPH-DEPENDENT 1-ACYLDIHYDROXYACETONE PHOSPHATE REDUCTASE"/>
    <property type="match status" value="1"/>
</dbReference>
<dbReference type="InterPro" id="IPR002347">
    <property type="entry name" value="SDR_fam"/>
</dbReference>
<evidence type="ECO:0000256" key="3">
    <source>
        <dbReference type="RuleBase" id="RU000363"/>
    </source>
</evidence>
<evidence type="ECO:0000256" key="1">
    <source>
        <dbReference type="ARBA" id="ARBA00006484"/>
    </source>
</evidence>
<evidence type="ECO:0000313" key="5">
    <source>
        <dbReference type="Proteomes" id="UP000254978"/>
    </source>
</evidence>
<dbReference type="EMBL" id="UGQT01000001">
    <property type="protein sequence ID" value="STZ56650.1"/>
    <property type="molecule type" value="Genomic_DNA"/>
</dbReference>
<dbReference type="OrthoDB" id="3212478at2"/>